<feature type="chain" id="PRO_5038364177" evidence="1">
    <location>
        <begin position="25"/>
        <end position="440"/>
    </location>
</feature>
<dbReference type="InterPro" id="IPR050490">
    <property type="entry name" value="Bact_solute-bd_prot1"/>
</dbReference>
<dbReference type="InterPro" id="IPR006059">
    <property type="entry name" value="SBP"/>
</dbReference>
<keyword evidence="1" id="KW-0732">Signal</keyword>
<dbReference type="PANTHER" id="PTHR43649:SF32">
    <property type="entry name" value="SUGAR BINDING SECRETED PROTEIN"/>
    <property type="match status" value="1"/>
</dbReference>
<proteinExistence type="predicted"/>
<evidence type="ECO:0000256" key="1">
    <source>
        <dbReference type="SAM" id="SignalP"/>
    </source>
</evidence>
<dbReference type="EMBL" id="BOOY01000008">
    <property type="protein sequence ID" value="GIJ02076.1"/>
    <property type="molecule type" value="Genomic_DNA"/>
</dbReference>
<dbReference type="PANTHER" id="PTHR43649">
    <property type="entry name" value="ARABINOSE-BINDING PROTEIN-RELATED"/>
    <property type="match status" value="1"/>
</dbReference>
<dbReference type="RefSeq" id="WP_203937395.1">
    <property type="nucleotide sequence ID" value="NZ_BAAAGJ010000019.1"/>
</dbReference>
<evidence type="ECO:0000313" key="3">
    <source>
        <dbReference type="Proteomes" id="UP000652013"/>
    </source>
</evidence>
<gene>
    <name evidence="2" type="primary">cebE_1</name>
    <name evidence="2" type="ORF">Sya03_14280</name>
</gene>
<organism evidence="2 3">
    <name type="scientific">Spirilliplanes yamanashiensis</name>
    <dbReference type="NCBI Taxonomy" id="42233"/>
    <lineage>
        <taxon>Bacteria</taxon>
        <taxon>Bacillati</taxon>
        <taxon>Actinomycetota</taxon>
        <taxon>Actinomycetes</taxon>
        <taxon>Micromonosporales</taxon>
        <taxon>Micromonosporaceae</taxon>
        <taxon>Spirilliplanes</taxon>
    </lineage>
</organism>
<dbReference type="AlphaFoldDB" id="A0A8J3Y5A1"/>
<accession>A0A8J3Y5A1</accession>
<dbReference type="PROSITE" id="PS51257">
    <property type="entry name" value="PROKAR_LIPOPROTEIN"/>
    <property type="match status" value="1"/>
</dbReference>
<dbReference type="Gene3D" id="3.40.190.10">
    <property type="entry name" value="Periplasmic binding protein-like II"/>
    <property type="match status" value="1"/>
</dbReference>
<feature type="signal peptide" evidence="1">
    <location>
        <begin position="1"/>
        <end position="24"/>
    </location>
</feature>
<reference evidence="2" key="1">
    <citation type="submission" date="2021-01" db="EMBL/GenBank/DDBJ databases">
        <title>Whole genome shotgun sequence of Spirilliplanes yamanashiensis NBRC 15828.</title>
        <authorList>
            <person name="Komaki H."/>
            <person name="Tamura T."/>
        </authorList>
    </citation>
    <scope>NUCLEOTIDE SEQUENCE</scope>
    <source>
        <strain evidence="2">NBRC 15828</strain>
    </source>
</reference>
<sequence length="440" mass="46499">MGVTSRRGRLAAAALAAVSVFGVAACGGGNDDAAGTTPAGGKIKLIVDTFGEFGYDQLAKDYMAKNPNIEVEIRGKGKTLDKYSPALTQQLATGKGAGDIVAIEEGLMIEYKANPKNFVDLNQYGASELKDNFLPWKWDAGLSPDKSQVIGLGTDVGGMAMCYRKDLFEKAGLPTERDEVSALWPTWDDYVATGQKFAAKNTGAAFLDGAAQTFNVILLQEAGKSTGYTYYDNSNNLVVDSNPAVKAAFDQTNKIISAKLSGKYGQWGPEWTAAFKQAKFATIACPAWMTGVIEGNAGPSAKGKWDIARIPGEGGNWGGSHLAVPAQSKHPKEAYELAKFLTSKEGLIGAFKEKGPLPASTQALDDPAVKDAKNAYFSDAPIGTIFGEGAKSLKPVYMGPKNQAVRTEVENAVTQIDQGKADAAKGWETAISNAKKAAAK</sequence>
<evidence type="ECO:0000313" key="2">
    <source>
        <dbReference type="EMBL" id="GIJ02076.1"/>
    </source>
</evidence>
<name>A0A8J3Y5A1_9ACTN</name>
<comment type="caution">
    <text evidence="2">The sequence shown here is derived from an EMBL/GenBank/DDBJ whole genome shotgun (WGS) entry which is preliminary data.</text>
</comment>
<protein>
    <submittedName>
        <fullName evidence="2">ABC transporter substrate-binding protein</fullName>
    </submittedName>
</protein>
<dbReference type="SUPFAM" id="SSF53850">
    <property type="entry name" value="Periplasmic binding protein-like II"/>
    <property type="match status" value="1"/>
</dbReference>
<keyword evidence="3" id="KW-1185">Reference proteome</keyword>
<dbReference type="Proteomes" id="UP000652013">
    <property type="component" value="Unassembled WGS sequence"/>
</dbReference>
<dbReference type="Pfam" id="PF13416">
    <property type="entry name" value="SBP_bac_8"/>
    <property type="match status" value="1"/>
</dbReference>